<dbReference type="NCBIfam" id="TIGR01815">
    <property type="entry name" value="TrpE-clade3"/>
    <property type="match status" value="1"/>
</dbReference>
<keyword evidence="2" id="KW-0456">Lyase</keyword>
<dbReference type="GO" id="GO:0000162">
    <property type="term" value="P:L-tryptophan biosynthetic process"/>
    <property type="evidence" value="ECO:0007669"/>
    <property type="project" value="UniProtKB-UniRule"/>
</dbReference>
<feature type="domain" description="Chorismate-utilising enzyme C-terminal" evidence="4">
    <location>
        <begin position="249"/>
        <end position="501"/>
    </location>
</feature>
<dbReference type="InterPro" id="IPR010112">
    <property type="entry name" value="TrpE-G_bact"/>
</dbReference>
<gene>
    <name evidence="6" type="ORF">St703_24870</name>
</gene>
<dbReference type="UniPathway" id="UPA00035">
    <property type="reaction ID" value="UER00040"/>
</dbReference>
<dbReference type="PIRSF" id="PIRSF036934">
    <property type="entry name" value="TrpE-G"/>
    <property type="match status" value="1"/>
</dbReference>
<keyword evidence="1" id="KW-0315">Glutamine amidotransferase</keyword>
<dbReference type="PRINTS" id="PR00097">
    <property type="entry name" value="ANTSNTHASEII"/>
</dbReference>
<dbReference type="Gene3D" id="3.40.50.880">
    <property type="match status" value="1"/>
</dbReference>
<dbReference type="GO" id="GO:0004049">
    <property type="term" value="F:anthranilate synthase activity"/>
    <property type="evidence" value="ECO:0007669"/>
    <property type="project" value="UniProtKB-UniRule"/>
</dbReference>
<protein>
    <recommendedName>
        <fullName evidence="2">Anthranilate synthase</fullName>
        <ecNumber evidence="2">4.1.3.27</ecNumber>
    </recommendedName>
</protein>
<dbReference type="InterPro" id="IPR006805">
    <property type="entry name" value="Anth_synth_I_N"/>
</dbReference>
<comment type="catalytic activity">
    <reaction evidence="2">
        <text>chorismate + L-glutamine = anthranilate + pyruvate + L-glutamate + H(+)</text>
        <dbReference type="Rhea" id="RHEA:21732"/>
        <dbReference type="ChEBI" id="CHEBI:15361"/>
        <dbReference type="ChEBI" id="CHEBI:15378"/>
        <dbReference type="ChEBI" id="CHEBI:16567"/>
        <dbReference type="ChEBI" id="CHEBI:29748"/>
        <dbReference type="ChEBI" id="CHEBI:29985"/>
        <dbReference type="ChEBI" id="CHEBI:58359"/>
        <dbReference type="EC" id="4.1.3.27"/>
    </reaction>
</comment>
<dbReference type="Gene3D" id="3.60.120.10">
    <property type="entry name" value="Anthranilate synthase"/>
    <property type="match status" value="1"/>
</dbReference>
<evidence type="ECO:0000256" key="1">
    <source>
        <dbReference type="ARBA" id="ARBA00022962"/>
    </source>
</evidence>
<evidence type="ECO:0000259" key="5">
    <source>
        <dbReference type="Pfam" id="PF04715"/>
    </source>
</evidence>
<keyword evidence="2" id="KW-0822">Tryptophan biosynthesis</keyword>
<dbReference type="Pfam" id="PF00117">
    <property type="entry name" value="GATase"/>
    <property type="match status" value="1"/>
</dbReference>
<dbReference type="InterPro" id="IPR006221">
    <property type="entry name" value="TrpG/PapA_dom"/>
</dbReference>
<dbReference type="AlphaFoldDB" id="A0A5K7WZS4"/>
<dbReference type="CDD" id="cd01743">
    <property type="entry name" value="GATase1_Anthranilate_Synthase"/>
    <property type="match status" value="1"/>
</dbReference>
<accession>A0A5K7WZS4</accession>
<proteinExistence type="predicted"/>
<dbReference type="InterPro" id="IPR005801">
    <property type="entry name" value="ADC_synthase"/>
</dbReference>
<keyword evidence="2" id="KW-0057">Aromatic amino acid biosynthesis</keyword>
<dbReference type="InterPro" id="IPR015890">
    <property type="entry name" value="Chorismate_C"/>
</dbReference>
<sequence length="723" mass="81166">MSILSHFEAKTEDMTYTTKAGVKITRHARALDEARTMDDLLRQLDHQKGAVFSSSYEYPGRYTRWDIGFVNPGIEIRSYPNEFVVSALNQRGRLLLAAIDEQLTKNSQIVVIERSAKSIIGTIESDHELFREEERTRQPSIFTVLRSIQELFASSEDHFLGLYGAFGYDLVFRLEPMPLHQKRDERKPDLVLYIPDEISIVDHQRECAYCLSYDFEIAGQSTAGLPRDGAFYAYRKREDIPEDKKYKKGRYAKLVAQAIRSFKRGDLFEVVPSHTFYEPCSGSPSEIFQSLRTINPSPYGFMINLGTEHLVGCSPEMYVRVDGHRVETCPISGTIRRGKNAIEDADRIRQLLNSEKDEAELTMCTDVDRNDKSRICLPGTVKVIGRRQLETYSHLIHTVDHVVGSLKPERDALDAFITHMWAVTITGAPKRNAIKWIEQHEASPRGWYGGAVGYLTFDGNLNTGLTLRTMKMKAGIAEIRAGATLLIDSVPQDEEEETLTKAAALMQAVEGTKGVSSNPHHKKDAVGRGKRILIVDHEDSFVHTLGNYFKQTGACVVTARTALAKQLLNDSADFDLVVLSPGPGTPNDFALHETIDRCIEKELPIFGVCLGLQGIVEYFGGKLGYAKEPMHGKASTITVTEHGKLFNEITTCFTASRYHSLYAEQVPDCLTVTARSEDGMVMALEHKKLPIVAVQFHPESILTARHNIGQKIIENVMKRIHKK</sequence>
<dbReference type="Pfam" id="PF04715">
    <property type="entry name" value="Anth_synt_I_N"/>
    <property type="match status" value="1"/>
</dbReference>
<dbReference type="InterPro" id="IPR019999">
    <property type="entry name" value="Anth_synth_I-like"/>
</dbReference>
<dbReference type="EMBL" id="AP021853">
    <property type="protein sequence ID" value="BBN99782.1"/>
    <property type="molecule type" value="Genomic_DNA"/>
</dbReference>
<evidence type="ECO:0000259" key="4">
    <source>
        <dbReference type="Pfam" id="PF00425"/>
    </source>
</evidence>
<dbReference type="NCBIfam" id="NF010081">
    <property type="entry name" value="PRK13566.1"/>
    <property type="match status" value="1"/>
</dbReference>
<organism evidence="6 7">
    <name type="scientific">Sporolactobacillus terrae</name>
    <dbReference type="NCBI Taxonomy" id="269673"/>
    <lineage>
        <taxon>Bacteria</taxon>
        <taxon>Bacillati</taxon>
        <taxon>Bacillota</taxon>
        <taxon>Bacilli</taxon>
        <taxon>Bacillales</taxon>
        <taxon>Sporolactobacillaceae</taxon>
        <taxon>Sporolactobacillus</taxon>
    </lineage>
</organism>
<dbReference type="InterPro" id="IPR017926">
    <property type="entry name" value="GATASE"/>
</dbReference>
<dbReference type="PROSITE" id="PS51273">
    <property type="entry name" value="GATASE_TYPE_1"/>
    <property type="match status" value="1"/>
</dbReference>
<keyword evidence="2" id="KW-0028">Amino-acid biosynthesis</keyword>
<dbReference type="InterPro" id="IPR029062">
    <property type="entry name" value="Class_I_gatase-like"/>
</dbReference>
<dbReference type="PRINTS" id="PR00096">
    <property type="entry name" value="GATASE"/>
</dbReference>
<dbReference type="NCBIfam" id="TIGR00566">
    <property type="entry name" value="trpG_papA"/>
    <property type="match status" value="1"/>
</dbReference>
<evidence type="ECO:0000313" key="7">
    <source>
        <dbReference type="Proteomes" id="UP000326951"/>
    </source>
</evidence>
<evidence type="ECO:0000256" key="2">
    <source>
        <dbReference type="PIRNR" id="PIRNR036934"/>
    </source>
</evidence>
<evidence type="ECO:0000259" key="3">
    <source>
        <dbReference type="Pfam" id="PF00117"/>
    </source>
</evidence>
<dbReference type="SUPFAM" id="SSF52317">
    <property type="entry name" value="Class I glutamine amidotransferase-like"/>
    <property type="match status" value="1"/>
</dbReference>
<dbReference type="Pfam" id="PF00425">
    <property type="entry name" value="Chorismate_bind"/>
    <property type="match status" value="1"/>
</dbReference>
<evidence type="ECO:0000313" key="6">
    <source>
        <dbReference type="EMBL" id="BBN99782.1"/>
    </source>
</evidence>
<dbReference type="Proteomes" id="UP000326951">
    <property type="component" value="Chromosome"/>
</dbReference>
<name>A0A5K7WZS4_9BACL</name>
<reference evidence="6 7" key="1">
    <citation type="submission" date="2019-09" db="EMBL/GenBank/DDBJ databases">
        <title>Complete genome sequence of Sporolactobacillus terrae 70-3.</title>
        <authorList>
            <person name="Tanaka N."/>
            <person name="Shiwa Y."/>
            <person name="Fujita N."/>
            <person name="Tanasupawat S."/>
        </authorList>
    </citation>
    <scope>NUCLEOTIDE SEQUENCE [LARGE SCALE GENOMIC DNA]</scope>
    <source>
        <strain evidence="6 7">70-3</strain>
    </source>
</reference>
<dbReference type="EC" id="4.1.3.27" evidence="2"/>
<feature type="domain" description="Glutamine amidotransferase" evidence="3">
    <location>
        <begin position="533"/>
        <end position="705"/>
    </location>
</feature>
<dbReference type="PANTHER" id="PTHR11236">
    <property type="entry name" value="AMINOBENZOATE/ANTHRANILATE SYNTHASE"/>
    <property type="match status" value="1"/>
</dbReference>
<feature type="domain" description="Anthranilate synthase component I N-terminal" evidence="5">
    <location>
        <begin position="87"/>
        <end position="206"/>
    </location>
</feature>
<comment type="pathway">
    <text evidence="2">Amino-acid biosynthesis; L-tryptophan biosynthesis; L-tryptophan from chorismate: step 1/5.</text>
</comment>
<dbReference type="SUPFAM" id="SSF56322">
    <property type="entry name" value="ADC synthase"/>
    <property type="match status" value="1"/>
</dbReference>
<dbReference type="PANTHER" id="PTHR11236:SF9">
    <property type="entry name" value="ANTHRANILATE SYNTHASE COMPONENT 1"/>
    <property type="match status" value="1"/>
</dbReference>